<evidence type="ECO:0000259" key="2">
    <source>
        <dbReference type="Pfam" id="PF20151"/>
    </source>
</evidence>
<keyword evidence="4" id="KW-1185">Reference proteome</keyword>
<proteinExistence type="predicted"/>
<feature type="transmembrane region" description="Helical" evidence="1">
    <location>
        <begin position="222"/>
        <end position="243"/>
    </location>
</feature>
<feature type="transmembrane region" description="Helical" evidence="1">
    <location>
        <begin position="144"/>
        <end position="168"/>
    </location>
</feature>
<feature type="transmembrane region" description="Helical" evidence="1">
    <location>
        <begin position="109"/>
        <end position="132"/>
    </location>
</feature>
<keyword evidence="1" id="KW-0472">Membrane</keyword>
<comment type="caution">
    <text evidence="3">The sequence shown here is derived from an EMBL/GenBank/DDBJ whole genome shotgun (WGS) entry which is preliminary data.</text>
</comment>
<dbReference type="EMBL" id="JANAWD010000502">
    <property type="protein sequence ID" value="KAJ3478548.1"/>
    <property type="molecule type" value="Genomic_DNA"/>
</dbReference>
<feature type="transmembrane region" description="Helical" evidence="1">
    <location>
        <begin position="85"/>
        <end position="102"/>
    </location>
</feature>
<sequence length="301" mass="33876">MSFAAQLKQLHDVLNQSRGVAYSAVSALAFVIYDICEVFPLEYEHIWRAKWSVVKCLYLFARYYAFGYLLLVFSVASQINPSESVRILNIMYSITGLTWWILSIQFCKVYSWVFGLGGPLIFTTTVNVIFLMRVHALYHRNPKVLVLLILLLTLEFAGESYITIVVAIHETIFNLPITVPWPGCRLATQANVNTLIAWVPCLGVASVVLISMIISLTVKNPLAVIGIHWVVVVYSFCGSRLILNLRVAASFDSTKVNSSSVRLPTSSSNSALLRLHKARAKFSEFDTMIDTESHEMRTMRV</sequence>
<keyword evidence="1" id="KW-1133">Transmembrane helix</keyword>
<name>A0AAD5UZF8_9APHY</name>
<evidence type="ECO:0000313" key="3">
    <source>
        <dbReference type="EMBL" id="KAJ3478548.1"/>
    </source>
</evidence>
<gene>
    <name evidence="3" type="ORF">NLI96_g9676</name>
</gene>
<dbReference type="InterPro" id="IPR045340">
    <property type="entry name" value="DUF6533"/>
</dbReference>
<organism evidence="3 4">
    <name type="scientific">Meripilus lineatus</name>
    <dbReference type="NCBI Taxonomy" id="2056292"/>
    <lineage>
        <taxon>Eukaryota</taxon>
        <taxon>Fungi</taxon>
        <taxon>Dikarya</taxon>
        <taxon>Basidiomycota</taxon>
        <taxon>Agaricomycotina</taxon>
        <taxon>Agaricomycetes</taxon>
        <taxon>Polyporales</taxon>
        <taxon>Meripilaceae</taxon>
        <taxon>Meripilus</taxon>
    </lineage>
</organism>
<accession>A0AAD5UZF8</accession>
<feature type="domain" description="DUF6533" evidence="2">
    <location>
        <begin position="22"/>
        <end position="66"/>
    </location>
</feature>
<evidence type="ECO:0000256" key="1">
    <source>
        <dbReference type="SAM" id="Phobius"/>
    </source>
</evidence>
<feature type="transmembrane region" description="Helical" evidence="1">
    <location>
        <begin position="60"/>
        <end position="79"/>
    </location>
</feature>
<evidence type="ECO:0000313" key="4">
    <source>
        <dbReference type="Proteomes" id="UP001212997"/>
    </source>
</evidence>
<protein>
    <recommendedName>
        <fullName evidence="2">DUF6533 domain-containing protein</fullName>
    </recommendedName>
</protein>
<dbReference type="AlphaFoldDB" id="A0AAD5UZF8"/>
<dbReference type="Pfam" id="PF20151">
    <property type="entry name" value="DUF6533"/>
    <property type="match status" value="1"/>
</dbReference>
<dbReference type="Proteomes" id="UP001212997">
    <property type="component" value="Unassembled WGS sequence"/>
</dbReference>
<feature type="transmembrane region" description="Helical" evidence="1">
    <location>
        <begin position="195"/>
        <end position="216"/>
    </location>
</feature>
<reference evidence="3" key="1">
    <citation type="submission" date="2022-07" db="EMBL/GenBank/DDBJ databases">
        <title>Genome Sequence of Physisporinus lineatus.</title>
        <authorList>
            <person name="Buettner E."/>
        </authorList>
    </citation>
    <scope>NUCLEOTIDE SEQUENCE</scope>
    <source>
        <strain evidence="3">VT162</strain>
    </source>
</reference>
<keyword evidence="1" id="KW-0812">Transmembrane</keyword>
<feature type="transmembrane region" description="Helical" evidence="1">
    <location>
        <begin position="20"/>
        <end position="39"/>
    </location>
</feature>